<organism evidence="3 4">
    <name type="scientific">Flavobacterium phragmitis</name>
    <dbReference type="NCBI Taxonomy" id="739143"/>
    <lineage>
        <taxon>Bacteria</taxon>
        <taxon>Pseudomonadati</taxon>
        <taxon>Bacteroidota</taxon>
        <taxon>Flavobacteriia</taxon>
        <taxon>Flavobacteriales</taxon>
        <taxon>Flavobacteriaceae</taxon>
        <taxon>Flavobacterium</taxon>
    </lineage>
</organism>
<gene>
    <name evidence="3" type="ORF">SAMN05216297_101133</name>
</gene>
<feature type="domain" description="YhcG N-terminal" evidence="2">
    <location>
        <begin position="13"/>
        <end position="177"/>
    </location>
</feature>
<keyword evidence="3" id="KW-0540">Nuclease</keyword>
<keyword evidence="3" id="KW-0255">Endonuclease</keyword>
<dbReference type="OrthoDB" id="9801263at2"/>
<dbReference type="GO" id="GO:0003676">
    <property type="term" value="F:nucleic acid binding"/>
    <property type="evidence" value="ECO:0007669"/>
    <property type="project" value="InterPro"/>
</dbReference>
<dbReference type="STRING" id="739143.SAMN05216297_101133"/>
<evidence type="ECO:0000313" key="4">
    <source>
        <dbReference type="Proteomes" id="UP000199672"/>
    </source>
</evidence>
<name>A0A1I1K3P0_9FLAO</name>
<dbReference type="AlphaFoldDB" id="A0A1I1K3P0"/>
<proteinExistence type="predicted"/>
<protein>
    <submittedName>
        <fullName evidence="3">Predicted nuclease of restriction endonuclease-like (RecB) superfamily, DUF1016 family</fullName>
    </submittedName>
</protein>
<evidence type="ECO:0000259" key="2">
    <source>
        <dbReference type="Pfam" id="PF17761"/>
    </source>
</evidence>
<dbReference type="GO" id="GO:0004519">
    <property type="term" value="F:endonuclease activity"/>
    <property type="evidence" value="ECO:0007669"/>
    <property type="project" value="UniProtKB-KW"/>
</dbReference>
<dbReference type="InterPro" id="IPR009362">
    <property type="entry name" value="YhcG_C"/>
</dbReference>
<dbReference type="InterPro" id="IPR053148">
    <property type="entry name" value="PD-DEXK-like_domain"/>
</dbReference>
<feature type="domain" description="YhcG PDDEXK nuclease" evidence="1">
    <location>
        <begin position="202"/>
        <end position="355"/>
    </location>
</feature>
<dbReference type="Proteomes" id="UP000199672">
    <property type="component" value="Unassembled WGS sequence"/>
</dbReference>
<accession>A0A1I1K3P0</accession>
<dbReference type="Pfam" id="PF17761">
    <property type="entry name" value="DUF1016_N"/>
    <property type="match status" value="1"/>
</dbReference>
<dbReference type="PANTHER" id="PTHR30547:SF0">
    <property type="entry name" value="BLR8175 PROTEIN"/>
    <property type="match status" value="1"/>
</dbReference>
<keyword evidence="3" id="KW-0378">Hydrolase</keyword>
<reference evidence="4" key="1">
    <citation type="submission" date="2016-10" db="EMBL/GenBank/DDBJ databases">
        <authorList>
            <person name="Varghese N."/>
            <person name="Submissions S."/>
        </authorList>
    </citation>
    <scope>NUCLEOTIDE SEQUENCE [LARGE SCALE GENOMIC DNA]</scope>
    <source>
        <strain evidence="4">CGMCC 1.10370</strain>
    </source>
</reference>
<dbReference type="InterPro" id="IPR041527">
    <property type="entry name" value="YhcG_N"/>
</dbReference>
<dbReference type="Pfam" id="PF06250">
    <property type="entry name" value="YhcG_C"/>
    <property type="match status" value="1"/>
</dbReference>
<evidence type="ECO:0000259" key="1">
    <source>
        <dbReference type="Pfam" id="PF06250"/>
    </source>
</evidence>
<dbReference type="PANTHER" id="PTHR30547">
    <property type="entry name" value="UNCHARACTERIZED PROTEIN YHCG-RELATED"/>
    <property type="match status" value="1"/>
</dbReference>
<dbReference type="Gene3D" id="3.40.1350.10">
    <property type="match status" value="1"/>
</dbReference>
<dbReference type="InterPro" id="IPR011856">
    <property type="entry name" value="tRNA_endonuc-like_dom_sf"/>
</dbReference>
<sequence>MTIENTHLQTIKELKSAILASRYRVAVLANKEMLGLYFAVGKLISEKAHQEKWGAKALEILSNDLQNELPGLRGFSASNIKKMRIFYETWEDCFTIGSLPSNQFGEAQNSENQIIVIGSMVSNQFAIEFQKVGFSHHFEISSKTKTLEERIFYIQKIASEFWSITTLRHHLKSNLFRQQGTLPNNFAKVITQDDLRAKALMAFKDEYLLDFINIEDPEEENERLIENEIVRNIKKFLLSLGTDFAFIANQYRFILDDIEYFVDLLFYNRKMQCLVAFDLKKGKFIPEYLGKMNFYLSALDEMVKLPHENPSVGIILCKEKNNKVVEFSFRDVNKAMGVSTYKTVNELPKEYKGLLPDVEILKKLMD</sequence>
<dbReference type="EMBL" id="FOMH01000001">
    <property type="protein sequence ID" value="SFC52623.1"/>
    <property type="molecule type" value="Genomic_DNA"/>
</dbReference>
<dbReference type="RefSeq" id="WP_091489915.1">
    <property type="nucleotide sequence ID" value="NZ_FOMH01000001.1"/>
</dbReference>
<evidence type="ECO:0000313" key="3">
    <source>
        <dbReference type="EMBL" id="SFC52623.1"/>
    </source>
</evidence>
<keyword evidence="4" id="KW-1185">Reference proteome</keyword>